<gene>
    <name evidence="2" type="ORF">GALL_399860</name>
</gene>
<sequence>MSLAGAPSTCSQTKASKDVSGSDASSAAKPEWRLAISEMVAIRSAEISTLSAK</sequence>
<evidence type="ECO:0000256" key="1">
    <source>
        <dbReference type="SAM" id="MobiDB-lite"/>
    </source>
</evidence>
<accession>A0A1J5Q4R1</accession>
<dbReference type="EMBL" id="MLJW01001426">
    <property type="protein sequence ID" value="OIQ78304.1"/>
    <property type="molecule type" value="Genomic_DNA"/>
</dbReference>
<dbReference type="AlphaFoldDB" id="A0A1J5Q4R1"/>
<organism evidence="2">
    <name type="scientific">mine drainage metagenome</name>
    <dbReference type="NCBI Taxonomy" id="410659"/>
    <lineage>
        <taxon>unclassified sequences</taxon>
        <taxon>metagenomes</taxon>
        <taxon>ecological metagenomes</taxon>
    </lineage>
</organism>
<comment type="caution">
    <text evidence="2">The sequence shown here is derived from an EMBL/GenBank/DDBJ whole genome shotgun (WGS) entry which is preliminary data.</text>
</comment>
<reference evidence="2" key="1">
    <citation type="submission" date="2016-10" db="EMBL/GenBank/DDBJ databases">
        <title>Sequence of Gallionella enrichment culture.</title>
        <authorList>
            <person name="Poehlein A."/>
            <person name="Muehling M."/>
            <person name="Daniel R."/>
        </authorList>
    </citation>
    <scope>NUCLEOTIDE SEQUENCE</scope>
</reference>
<proteinExistence type="predicted"/>
<evidence type="ECO:0000313" key="2">
    <source>
        <dbReference type="EMBL" id="OIQ78304.1"/>
    </source>
</evidence>
<feature type="region of interest" description="Disordered" evidence="1">
    <location>
        <begin position="1"/>
        <end position="29"/>
    </location>
</feature>
<name>A0A1J5Q4R1_9ZZZZ</name>
<protein>
    <submittedName>
        <fullName evidence="2">Uncharacterized protein</fullName>
    </submittedName>
</protein>